<name>A0A975NQF2_9BRAD</name>
<dbReference type="AlphaFoldDB" id="A0A975NQF2"/>
<gene>
    <name evidence="2" type="ORF">KMZ68_02705</name>
</gene>
<keyword evidence="1" id="KW-0472">Membrane</keyword>
<accession>A0A975NQF2</accession>
<feature type="transmembrane region" description="Helical" evidence="1">
    <location>
        <begin position="291"/>
        <end position="311"/>
    </location>
</feature>
<evidence type="ECO:0000313" key="3">
    <source>
        <dbReference type="Proteomes" id="UP000680805"/>
    </source>
</evidence>
<reference evidence="2" key="1">
    <citation type="submission" date="2021-06" db="EMBL/GenBank/DDBJ databases">
        <title>Bradyrhizobium sp. S2-11-2 Genome sequencing.</title>
        <authorList>
            <person name="Jin L."/>
        </authorList>
    </citation>
    <scope>NUCLEOTIDE SEQUENCE</scope>
    <source>
        <strain evidence="2">S2-11-2</strain>
    </source>
</reference>
<evidence type="ECO:0000313" key="2">
    <source>
        <dbReference type="EMBL" id="QWG18821.1"/>
    </source>
</evidence>
<organism evidence="2 3">
    <name type="scientific">Bradyrhizobium sediminis</name>
    <dbReference type="NCBI Taxonomy" id="2840469"/>
    <lineage>
        <taxon>Bacteria</taxon>
        <taxon>Pseudomonadati</taxon>
        <taxon>Pseudomonadota</taxon>
        <taxon>Alphaproteobacteria</taxon>
        <taxon>Hyphomicrobiales</taxon>
        <taxon>Nitrobacteraceae</taxon>
        <taxon>Bradyrhizobium</taxon>
    </lineage>
</organism>
<sequence>MFKPLFLKVFFSFLCLGVLASNFWTMRNWTERTGVYDDICYLRQAHLFQRFGLGGFDTNITRDDDQYFATLAREIGYQAWNDPAHMPCHTQIGEKQVLQYPPGTGLALSIFPAGFQRVPLYGVANFIIFIGALFAIWSAPSRRWTAISGIVGVAALYFMVNPSKASSSIAPTMIVCVMVGYLTSILANVPRPSRQITVTVLIGLILGLAVSFRLANLFLSAGYFLVLLAMAVRSRKQSDILQLFSFGTAYLLGLVPTLVANAINAGSVLATTYSSFDARPPDFSLSVAREYLVDMQGPLIILTAAWSIWAFSSAARKTAAFIVVANIAINLAFFLTHPIFTPYYLMPLAMLSIWTLLFSLLNDSSEAAPLPGQSAFARVQSK</sequence>
<feature type="transmembrane region" description="Helical" evidence="1">
    <location>
        <begin position="246"/>
        <end position="271"/>
    </location>
</feature>
<feature type="transmembrane region" description="Helical" evidence="1">
    <location>
        <begin position="343"/>
        <end position="361"/>
    </location>
</feature>
<feature type="transmembrane region" description="Helical" evidence="1">
    <location>
        <begin position="318"/>
        <end position="337"/>
    </location>
</feature>
<dbReference type="Proteomes" id="UP000680805">
    <property type="component" value="Chromosome"/>
</dbReference>
<dbReference type="EMBL" id="CP076135">
    <property type="protein sequence ID" value="QWG18821.1"/>
    <property type="molecule type" value="Genomic_DNA"/>
</dbReference>
<feature type="transmembrane region" description="Helical" evidence="1">
    <location>
        <begin position="144"/>
        <end position="163"/>
    </location>
</feature>
<evidence type="ECO:0000256" key="1">
    <source>
        <dbReference type="SAM" id="Phobius"/>
    </source>
</evidence>
<protein>
    <submittedName>
        <fullName evidence="2">Uncharacterized protein</fullName>
    </submittedName>
</protein>
<proteinExistence type="predicted"/>
<feature type="transmembrane region" description="Helical" evidence="1">
    <location>
        <begin position="169"/>
        <end position="189"/>
    </location>
</feature>
<keyword evidence="1" id="KW-1133">Transmembrane helix</keyword>
<feature type="transmembrane region" description="Helical" evidence="1">
    <location>
        <begin position="118"/>
        <end position="137"/>
    </location>
</feature>
<keyword evidence="1" id="KW-0812">Transmembrane</keyword>
<dbReference type="KEGG" id="bsei:KMZ68_02705"/>